<organism evidence="9 10">
    <name type="scientific">Sandaracinus amylolyticus</name>
    <dbReference type="NCBI Taxonomy" id="927083"/>
    <lineage>
        <taxon>Bacteria</taxon>
        <taxon>Pseudomonadati</taxon>
        <taxon>Myxococcota</taxon>
        <taxon>Polyangia</taxon>
        <taxon>Polyangiales</taxon>
        <taxon>Sandaracinaceae</taxon>
        <taxon>Sandaracinus</taxon>
    </lineage>
</organism>
<feature type="transmembrane region" description="Helical" evidence="7">
    <location>
        <begin position="433"/>
        <end position="452"/>
    </location>
</feature>
<reference evidence="9 10" key="1">
    <citation type="submission" date="2015-03" db="EMBL/GenBank/DDBJ databases">
        <title>Genome assembly of Sandaracinus amylolyticus DSM 53668.</title>
        <authorList>
            <person name="Sharma G."/>
            <person name="Subramanian S."/>
        </authorList>
    </citation>
    <scope>NUCLEOTIDE SEQUENCE [LARGE SCALE GENOMIC DNA]</scope>
    <source>
        <strain evidence="9 10">DSM 53668</strain>
    </source>
</reference>
<dbReference type="SMART" id="SM00220">
    <property type="entry name" value="S_TKc"/>
    <property type="match status" value="1"/>
</dbReference>
<dbReference type="PROSITE" id="PS00108">
    <property type="entry name" value="PROTEIN_KINASE_ST"/>
    <property type="match status" value="1"/>
</dbReference>
<keyword evidence="3 9" id="KW-0418">Kinase</keyword>
<dbReference type="InterPro" id="IPR000719">
    <property type="entry name" value="Prot_kinase_dom"/>
</dbReference>
<dbReference type="Proteomes" id="UP000034883">
    <property type="component" value="Chromosome"/>
</dbReference>
<keyword evidence="9" id="KW-0723">Serine/threonine-protein kinase</keyword>
<dbReference type="PANTHER" id="PTHR43289">
    <property type="entry name" value="MITOGEN-ACTIVATED PROTEIN KINASE KINASE KINASE 20-RELATED"/>
    <property type="match status" value="1"/>
</dbReference>
<protein>
    <submittedName>
        <fullName evidence="9">Serine/threonine protein kinase PrkC, regulator of stationary phase</fullName>
    </submittedName>
</protein>
<dbReference type="AlphaFoldDB" id="A0A0F6YH32"/>
<keyword evidence="7" id="KW-1133">Transmembrane helix</keyword>
<dbReference type="STRING" id="927083.DB32_002540"/>
<dbReference type="GO" id="GO:0004674">
    <property type="term" value="F:protein serine/threonine kinase activity"/>
    <property type="evidence" value="ECO:0007669"/>
    <property type="project" value="UniProtKB-KW"/>
</dbReference>
<feature type="domain" description="Protein kinase" evidence="8">
    <location>
        <begin position="43"/>
        <end position="310"/>
    </location>
</feature>
<keyword evidence="10" id="KW-1185">Reference proteome</keyword>
<dbReference type="InterPro" id="IPR008271">
    <property type="entry name" value="Ser/Thr_kinase_AS"/>
</dbReference>
<dbReference type="PROSITE" id="PS50011">
    <property type="entry name" value="PROTEIN_KINASE_DOM"/>
    <property type="match status" value="1"/>
</dbReference>
<feature type="compositionally biased region" description="Pro residues" evidence="6">
    <location>
        <begin position="410"/>
        <end position="424"/>
    </location>
</feature>
<feature type="binding site" evidence="5">
    <location>
        <position position="71"/>
    </location>
    <ligand>
        <name>ATP</name>
        <dbReference type="ChEBI" id="CHEBI:30616"/>
    </ligand>
</feature>
<dbReference type="CDD" id="cd14014">
    <property type="entry name" value="STKc_PknB_like"/>
    <property type="match status" value="1"/>
</dbReference>
<gene>
    <name evidence="9" type="ORF">DB32_002540</name>
</gene>
<feature type="region of interest" description="Disordered" evidence="6">
    <location>
        <begin position="1"/>
        <end position="28"/>
    </location>
</feature>
<evidence type="ECO:0000256" key="4">
    <source>
        <dbReference type="ARBA" id="ARBA00022840"/>
    </source>
</evidence>
<name>A0A0F6YH32_9BACT</name>
<dbReference type="EMBL" id="CP011125">
    <property type="protein sequence ID" value="AKF05391.1"/>
    <property type="molecule type" value="Genomic_DNA"/>
</dbReference>
<keyword evidence="7" id="KW-0472">Membrane</keyword>
<sequence length="453" mass="49148">MSESGTHVRARSGSAAGEPSRDQGDPYLRVSKARLGKTVRRKWRLDALLGVGGMAAVYAATHRNGSRVAIKMLHPLVATEEAKRRFLREGYLANSVGHPGVVRVLDDDEAEDGAIFLVMELLDGESLESFATRRVQLGAPETLAVAEQVLEVLAVAHAKGIVHRDVKPENVFLCVDGRVKLLDFGIARLLEVSRGSAATHHGFLLGTPAYMAPEQARGDWELVDARTDVWAAGASMFRVLTGHTVHRGSTHLELLMKATREPAPKVRDVAPAVPELVASLVDRALAFRKEDRWASADEMLESLREVHRALRYTDAPKLRARIAATSTVRIELPAPPAVSAEFDRASALESDPIGDTDDDAPTQIEAMSLTHREQLRSIVIEVPMEPDAATPVLPSIFDETGETRAGGTPLAPPTPRAKPEPPPRTMPLTRGVIAWWIVAALAVLVFAITLATR</sequence>
<dbReference type="InterPro" id="IPR011009">
    <property type="entry name" value="Kinase-like_dom_sf"/>
</dbReference>
<evidence type="ECO:0000256" key="6">
    <source>
        <dbReference type="SAM" id="MobiDB-lite"/>
    </source>
</evidence>
<evidence type="ECO:0000313" key="10">
    <source>
        <dbReference type="Proteomes" id="UP000034883"/>
    </source>
</evidence>
<evidence type="ECO:0000256" key="7">
    <source>
        <dbReference type="SAM" id="Phobius"/>
    </source>
</evidence>
<evidence type="ECO:0000256" key="5">
    <source>
        <dbReference type="PROSITE-ProRule" id="PRU10141"/>
    </source>
</evidence>
<dbReference type="PANTHER" id="PTHR43289:SF34">
    <property type="entry name" value="SERINE_THREONINE-PROTEIN KINASE YBDM-RELATED"/>
    <property type="match status" value="1"/>
</dbReference>
<dbReference type="PROSITE" id="PS00107">
    <property type="entry name" value="PROTEIN_KINASE_ATP"/>
    <property type="match status" value="1"/>
</dbReference>
<evidence type="ECO:0000259" key="8">
    <source>
        <dbReference type="PROSITE" id="PS50011"/>
    </source>
</evidence>
<keyword evidence="7" id="KW-0812">Transmembrane</keyword>
<dbReference type="Pfam" id="PF00069">
    <property type="entry name" value="Pkinase"/>
    <property type="match status" value="1"/>
</dbReference>
<dbReference type="GO" id="GO:0005524">
    <property type="term" value="F:ATP binding"/>
    <property type="evidence" value="ECO:0007669"/>
    <property type="project" value="UniProtKB-UniRule"/>
</dbReference>
<dbReference type="Gene3D" id="3.30.200.20">
    <property type="entry name" value="Phosphorylase Kinase, domain 1"/>
    <property type="match status" value="1"/>
</dbReference>
<feature type="region of interest" description="Disordered" evidence="6">
    <location>
        <begin position="398"/>
        <end position="424"/>
    </location>
</feature>
<evidence type="ECO:0000256" key="3">
    <source>
        <dbReference type="ARBA" id="ARBA00022777"/>
    </source>
</evidence>
<dbReference type="InterPro" id="IPR017441">
    <property type="entry name" value="Protein_kinase_ATP_BS"/>
</dbReference>
<proteinExistence type="predicted"/>
<accession>A0A0F6YH32</accession>
<evidence type="ECO:0000256" key="2">
    <source>
        <dbReference type="ARBA" id="ARBA00022741"/>
    </source>
</evidence>
<dbReference type="KEGG" id="samy:DB32_002540"/>
<keyword evidence="2 5" id="KW-0547">Nucleotide-binding</keyword>
<dbReference type="RefSeq" id="WP_053232636.1">
    <property type="nucleotide sequence ID" value="NZ_CP011125.1"/>
</dbReference>
<keyword evidence="1" id="KW-0808">Transferase</keyword>
<dbReference type="Gene3D" id="1.10.510.10">
    <property type="entry name" value="Transferase(Phosphotransferase) domain 1"/>
    <property type="match status" value="1"/>
</dbReference>
<evidence type="ECO:0000256" key="1">
    <source>
        <dbReference type="ARBA" id="ARBA00022679"/>
    </source>
</evidence>
<evidence type="ECO:0000313" key="9">
    <source>
        <dbReference type="EMBL" id="AKF05391.1"/>
    </source>
</evidence>
<keyword evidence="4 5" id="KW-0067">ATP-binding</keyword>
<dbReference type="SUPFAM" id="SSF56112">
    <property type="entry name" value="Protein kinase-like (PK-like)"/>
    <property type="match status" value="1"/>
</dbReference>